<reference evidence="1 2" key="1">
    <citation type="submission" date="2018-08" db="EMBL/GenBank/DDBJ databases">
        <title>Genome analysis of the thermophilic bacterium of the candidate phylum Aminicenantes from deep subsurface aquifer revealed its physiology and ecological role.</title>
        <authorList>
            <person name="Kadnikov V.V."/>
            <person name="Mardanov A.V."/>
            <person name="Beletsky A.V."/>
            <person name="Karnachuk O.V."/>
            <person name="Ravin N.V."/>
        </authorList>
    </citation>
    <scope>NUCLEOTIDE SEQUENCE [LARGE SCALE GENOMIC DNA]</scope>
    <source>
        <strain evidence="1">BY38</strain>
    </source>
</reference>
<evidence type="ECO:0000313" key="1">
    <source>
        <dbReference type="EMBL" id="RFT14677.1"/>
    </source>
</evidence>
<sequence>MLTIFDILFFQLAVLVRIIKKMVKKCFKIMSLSYFSFV</sequence>
<accession>A0A3E2BJ58</accession>
<dbReference type="Proteomes" id="UP000257323">
    <property type="component" value="Unassembled WGS sequence"/>
</dbReference>
<protein>
    <submittedName>
        <fullName evidence="1">Uncharacterized protein</fullName>
    </submittedName>
</protein>
<gene>
    <name evidence="1" type="ORF">OP8BY_2503</name>
</gene>
<evidence type="ECO:0000313" key="2">
    <source>
        <dbReference type="Proteomes" id="UP000257323"/>
    </source>
</evidence>
<proteinExistence type="predicted"/>
<comment type="caution">
    <text evidence="1">The sequence shown here is derived from an EMBL/GenBank/DDBJ whole genome shotgun (WGS) entry which is preliminary data.</text>
</comment>
<organism evidence="1 2">
    <name type="scientific">Candidatus Saccharicenans subterraneus</name>
    <dbReference type="NCBI Taxonomy" id="2508984"/>
    <lineage>
        <taxon>Bacteria</taxon>
        <taxon>Candidatus Aminicenantota</taxon>
        <taxon>Candidatus Aminicenantia</taxon>
        <taxon>Candidatus Aminicenantales</taxon>
        <taxon>Candidatus Saccharicenantaceae</taxon>
        <taxon>Candidatus Saccharicenans</taxon>
    </lineage>
</organism>
<name>A0A3E2BJ58_9BACT</name>
<dbReference type="AlphaFoldDB" id="A0A3E2BJ58"/>
<dbReference type="EMBL" id="QUAH01000024">
    <property type="protein sequence ID" value="RFT14677.1"/>
    <property type="molecule type" value="Genomic_DNA"/>
</dbReference>